<keyword evidence="2" id="KW-1185">Reference proteome</keyword>
<dbReference type="Proteomes" id="UP000185999">
    <property type="component" value="Unassembled WGS sequence"/>
</dbReference>
<sequence length="51" mass="5909">MTVKSGLEFDTCFHFEYSPDVISFAAQREEFYYGFLGKELSYAPGFLWLIG</sequence>
<proteinExistence type="predicted"/>
<evidence type="ECO:0000313" key="2">
    <source>
        <dbReference type="Proteomes" id="UP000185999"/>
    </source>
</evidence>
<dbReference type="EMBL" id="FTOE01000009">
    <property type="protein sequence ID" value="SIS97945.1"/>
    <property type="molecule type" value="Genomic_DNA"/>
</dbReference>
<name>A0A1N7NHT9_9GAMM</name>
<accession>A0A1N7NHT9</accession>
<protein>
    <submittedName>
        <fullName evidence="1">Uncharacterized protein</fullName>
    </submittedName>
</protein>
<evidence type="ECO:0000313" key="1">
    <source>
        <dbReference type="EMBL" id="SIS97945.1"/>
    </source>
</evidence>
<organism evidence="1 2">
    <name type="scientific">Neptunomonas antarctica</name>
    <dbReference type="NCBI Taxonomy" id="619304"/>
    <lineage>
        <taxon>Bacteria</taxon>
        <taxon>Pseudomonadati</taxon>
        <taxon>Pseudomonadota</taxon>
        <taxon>Gammaproteobacteria</taxon>
        <taxon>Oceanospirillales</taxon>
        <taxon>Oceanospirillaceae</taxon>
        <taxon>Neptunomonas</taxon>
    </lineage>
</organism>
<reference evidence="2" key="1">
    <citation type="submission" date="2017-01" db="EMBL/GenBank/DDBJ databases">
        <authorList>
            <person name="Varghese N."/>
            <person name="Submissions S."/>
        </authorList>
    </citation>
    <scope>NUCLEOTIDE SEQUENCE [LARGE SCALE GENOMIC DNA]</scope>
    <source>
        <strain evidence="2">DSM 22306</strain>
    </source>
</reference>
<dbReference type="AlphaFoldDB" id="A0A1N7NHT9"/>
<dbReference type="RefSeq" id="WP_156298833.1">
    <property type="nucleotide sequence ID" value="NZ_FTOE01000009.1"/>
</dbReference>
<gene>
    <name evidence="1" type="ORF">SAMN05421760_109151</name>
</gene>